<evidence type="ECO:0008006" key="2">
    <source>
        <dbReference type="Google" id="ProtNLM"/>
    </source>
</evidence>
<organism evidence="1">
    <name type="scientific">hydrothermal vent metagenome</name>
    <dbReference type="NCBI Taxonomy" id="652676"/>
    <lineage>
        <taxon>unclassified sequences</taxon>
        <taxon>metagenomes</taxon>
        <taxon>ecological metagenomes</taxon>
    </lineage>
</organism>
<sequence>MNILSASSGFDRSGPSTCKRLHYCVAISLALVLPPVAQIAAAAPGTVTLAPHRAVYDMVLNPVSGSGQSAAGKGRMVYEIRGAACKGYSISMRWVTERGGTGDGGGLEDLQYVSWEAGNGDNFTFSSTRYVDRRIVEEMEASATKGKDGGPGKIELNTPKKAVAVLPAGTIFPTEHVRMVIADALAGKTVRNDRVYDVSDDGTSIYNTFALITPLPVATRAEGLAKVPSLSEVQGWSANISYFLKGEESSGEEVPDFEQTFALFANGVSTHMRLGTPNVIIEATLNQIEFLPKVAC</sequence>
<gene>
    <name evidence="1" type="ORF">MNBD_ALPHA09-1140</name>
</gene>
<name>A0A3B0TT77_9ZZZZ</name>
<dbReference type="Pfam" id="PF08904">
    <property type="entry name" value="EipB_like"/>
    <property type="match status" value="1"/>
</dbReference>
<proteinExistence type="predicted"/>
<protein>
    <recommendedName>
        <fullName evidence="2">ATP/GTP-binding site motif A</fullName>
    </recommendedName>
</protein>
<dbReference type="AlphaFoldDB" id="A0A3B0TT77"/>
<reference evidence="1" key="1">
    <citation type="submission" date="2018-06" db="EMBL/GenBank/DDBJ databases">
        <authorList>
            <person name="Zhirakovskaya E."/>
        </authorList>
    </citation>
    <scope>NUCLEOTIDE SEQUENCE</scope>
</reference>
<dbReference type="EMBL" id="UOEM01000098">
    <property type="protein sequence ID" value="VAW16637.1"/>
    <property type="molecule type" value="Genomic_DNA"/>
</dbReference>
<accession>A0A3B0TT77</accession>
<evidence type="ECO:0000313" key="1">
    <source>
        <dbReference type="EMBL" id="VAW16637.1"/>
    </source>
</evidence>
<dbReference type="InterPro" id="IPR015000">
    <property type="entry name" value="EipB-like"/>
</dbReference>